<dbReference type="InterPro" id="IPR023214">
    <property type="entry name" value="HAD_sf"/>
</dbReference>
<dbReference type="RefSeq" id="WP_367721586.1">
    <property type="nucleotide sequence ID" value="NZ_JBFOCI010000001.1"/>
</dbReference>
<keyword evidence="13" id="KW-1185">Reference proteome</keyword>
<dbReference type="SUPFAM" id="SSF81665">
    <property type="entry name" value="Calcium ATPase, transmembrane domain M"/>
    <property type="match status" value="1"/>
</dbReference>
<sequence length="732" mass="74993">MSRIALDISGMTCAACSSRVAKSLARVDGVKDAEVNLALERATLDLADGVTPDELIAAIERAGYGAKLRSSDEARRRADDADREAARLAEERQTLLRFAGSALLTMPLVIGTMPMMLGTGHAWIGAWTQAALAAGVILLSGTRFYREAFNAVRGGGANMAVLVSLGTSVAFLASLVEVIRGNTHAHLYFEAAAVVLTLVMLGKYIEARAKRGAGAALAALGRLQPAEAELVTPGGTRTVDATALNRGDVVLVRPGARFPSDGVVLSGHSSVDEALVTGESLPVPRGEGDPVLTGTINGEAALEVTVTNVGEDTRLARMARLVEEAQAGDAPIQRLVDRISAVFVPVILVMAAATFLVWWLAFADPAGGLAATIAVLVIACPCALGLATPTALVAGTGSAARAGILIRDIETLERAVTITTVAFDKTGTLTVGRPTVAGTVALDGDEAALLALAASVEARSEHPLGKALAAHVAEQGADVAPASGVRAIPGQGLTGIFDGRTIAVGNETLAIGLGTSPSELAATASRLGAGGTTAFVLVDGKLAGAIRFADEPRPEAAAAVAELRARGLRTLMLTGDNEAAAKAVGDAVGVDEIHARLMPEQKVAVLKSLSEAQDDAVAFVGDGVNDGPALATARLGIALSSGSDVAREAAPITLMRPDLRLVPAALDIAAKTRRTIRQNLGWAFVYNLVGIPLAATGLLSPMFAGAAMAFSSVSVVANSVLLARWKPIKRRA</sequence>
<dbReference type="Gene3D" id="3.40.50.1000">
    <property type="entry name" value="HAD superfamily/HAD-like"/>
    <property type="match status" value="1"/>
</dbReference>
<keyword evidence="10" id="KW-1003">Cell membrane</keyword>
<keyword evidence="4 10" id="KW-0479">Metal-binding</keyword>
<dbReference type="Proteomes" id="UP001556196">
    <property type="component" value="Unassembled WGS sequence"/>
</dbReference>
<dbReference type="PANTHER" id="PTHR43520">
    <property type="entry name" value="ATP7, ISOFORM B"/>
    <property type="match status" value="1"/>
</dbReference>
<dbReference type="InterPro" id="IPR023298">
    <property type="entry name" value="ATPase_P-typ_TM_dom_sf"/>
</dbReference>
<evidence type="ECO:0000256" key="8">
    <source>
        <dbReference type="ARBA" id="ARBA00022989"/>
    </source>
</evidence>
<evidence type="ECO:0000256" key="1">
    <source>
        <dbReference type="ARBA" id="ARBA00004127"/>
    </source>
</evidence>
<dbReference type="PRINTS" id="PR00119">
    <property type="entry name" value="CATATPASE"/>
</dbReference>
<dbReference type="Gene3D" id="3.40.1110.10">
    <property type="entry name" value="Calcium-transporting ATPase, cytoplasmic domain N"/>
    <property type="match status" value="1"/>
</dbReference>
<dbReference type="InterPro" id="IPR023299">
    <property type="entry name" value="ATPase_P-typ_cyto_dom_N"/>
</dbReference>
<dbReference type="Pfam" id="PF00403">
    <property type="entry name" value="HMA"/>
    <property type="match status" value="1"/>
</dbReference>
<dbReference type="PROSITE" id="PS01047">
    <property type="entry name" value="HMA_1"/>
    <property type="match status" value="1"/>
</dbReference>
<feature type="transmembrane region" description="Helical" evidence="10">
    <location>
        <begin position="705"/>
        <end position="723"/>
    </location>
</feature>
<dbReference type="SFLD" id="SFLDG00002">
    <property type="entry name" value="C1.7:_P-type_atpase_like"/>
    <property type="match status" value="1"/>
</dbReference>
<comment type="subcellular location">
    <subcellularLocation>
        <location evidence="10">Cell membrane</location>
    </subcellularLocation>
    <subcellularLocation>
        <location evidence="1">Endomembrane system</location>
        <topology evidence="1">Multi-pass membrane protein</topology>
    </subcellularLocation>
</comment>
<evidence type="ECO:0000256" key="7">
    <source>
        <dbReference type="ARBA" id="ARBA00022967"/>
    </source>
</evidence>
<dbReference type="InterPro" id="IPR044492">
    <property type="entry name" value="P_typ_ATPase_HD_dom"/>
</dbReference>
<dbReference type="PROSITE" id="PS00154">
    <property type="entry name" value="ATPASE_E1_E2"/>
    <property type="match status" value="1"/>
</dbReference>
<keyword evidence="7" id="KW-1278">Translocase</keyword>
<keyword evidence="5 10" id="KW-0547">Nucleotide-binding</keyword>
<evidence type="ECO:0000256" key="2">
    <source>
        <dbReference type="ARBA" id="ARBA00006024"/>
    </source>
</evidence>
<feature type="transmembrane region" description="Helical" evidence="10">
    <location>
        <begin position="185"/>
        <end position="205"/>
    </location>
</feature>
<proteinExistence type="inferred from homology"/>
<feature type="transmembrane region" description="Helical" evidence="10">
    <location>
        <begin position="95"/>
        <end position="117"/>
    </location>
</feature>
<feature type="transmembrane region" description="Helical" evidence="10">
    <location>
        <begin position="157"/>
        <end position="179"/>
    </location>
</feature>
<dbReference type="InterPro" id="IPR027256">
    <property type="entry name" value="P-typ_ATPase_IB"/>
</dbReference>
<dbReference type="NCBIfam" id="TIGR01494">
    <property type="entry name" value="ATPase_P-type"/>
    <property type="match status" value="1"/>
</dbReference>
<evidence type="ECO:0000256" key="10">
    <source>
        <dbReference type="RuleBase" id="RU362081"/>
    </source>
</evidence>
<name>A0ABV3QV43_9HYPH</name>
<keyword evidence="9 10" id="KW-0472">Membrane</keyword>
<dbReference type="EMBL" id="JBFOCI010000001">
    <property type="protein sequence ID" value="MEW9804537.1"/>
    <property type="molecule type" value="Genomic_DNA"/>
</dbReference>
<evidence type="ECO:0000256" key="4">
    <source>
        <dbReference type="ARBA" id="ARBA00022723"/>
    </source>
</evidence>
<feature type="transmembrane region" description="Helical" evidence="10">
    <location>
        <begin position="123"/>
        <end position="145"/>
    </location>
</feature>
<evidence type="ECO:0000256" key="6">
    <source>
        <dbReference type="ARBA" id="ARBA00022840"/>
    </source>
</evidence>
<dbReference type="SUPFAM" id="SSF81653">
    <property type="entry name" value="Calcium ATPase, transduction domain A"/>
    <property type="match status" value="1"/>
</dbReference>
<dbReference type="InterPro" id="IPR036412">
    <property type="entry name" value="HAD-like_sf"/>
</dbReference>
<keyword evidence="8 10" id="KW-1133">Transmembrane helix</keyword>
<protein>
    <submittedName>
        <fullName evidence="12">Heavy metal translocating P-type ATPase</fullName>
    </submittedName>
</protein>
<dbReference type="SUPFAM" id="SSF56784">
    <property type="entry name" value="HAD-like"/>
    <property type="match status" value="1"/>
</dbReference>
<feature type="transmembrane region" description="Helical" evidence="10">
    <location>
        <begin position="368"/>
        <end position="394"/>
    </location>
</feature>
<dbReference type="InterPro" id="IPR018303">
    <property type="entry name" value="ATPase_P-typ_P_site"/>
</dbReference>
<evidence type="ECO:0000259" key="11">
    <source>
        <dbReference type="PROSITE" id="PS50846"/>
    </source>
</evidence>
<dbReference type="PRINTS" id="PR00943">
    <property type="entry name" value="CUATPASE"/>
</dbReference>
<organism evidence="12 13">
    <name type="scientific">Mesorhizobium marinum</name>
    <dbReference type="NCBI Taxonomy" id="3228790"/>
    <lineage>
        <taxon>Bacteria</taxon>
        <taxon>Pseudomonadati</taxon>
        <taxon>Pseudomonadota</taxon>
        <taxon>Alphaproteobacteria</taxon>
        <taxon>Hyphomicrobiales</taxon>
        <taxon>Phyllobacteriaceae</taxon>
        <taxon>Mesorhizobium</taxon>
    </lineage>
</organism>
<feature type="domain" description="HMA" evidence="11">
    <location>
        <begin position="2"/>
        <end position="67"/>
    </location>
</feature>
<dbReference type="Gene3D" id="2.70.150.10">
    <property type="entry name" value="Calcium-transporting ATPase, cytoplasmic transduction domain A"/>
    <property type="match status" value="1"/>
</dbReference>
<dbReference type="Gene3D" id="3.30.70.100">
    <property type="match status" value="1"/>
</dbReference>
<feature type="transmembrane region" description="Helical" evidence="10">
    <location>
        <begin position="680"/>
        <end position="699"/>
    </location>
</feature>
<dbReference type="InterPro" id="IPR036163">
    <property type="entry name" value="HMA_dom_sf"/>
</dbReference>
<dbReference type="SFLD" id="SFLDF00027">
    <property type="entry name" value="p-type_atpase"/>
    <property type="match status" value="1"/>
</dbReference>
<dbReference type="InterPro" id="IPR059000">
    <property type="entry name" value="ATPase_P-type_domA"/>
</dbReference>
<feature type="transmembrane region" description="Helical" evidence="10">
    <location>
        <begin position="341"/>
        <end position="362"/>
    </location>
</feature>
<dbReference type="NCBIfam" id="TIGR01511">
    <property type="entry name" value="ATPase-IB1_Cu"/>
    <property type="match status" value="1"/>
</dbReference>
<evidence type="ECO:0000256" key="9">
    <source>
        <dbReference type="ARBA" id="ARBA00023136"/>
    </source>
</evidence>
<evidence type="ECO:0000313" key="12">
    <source>
        <dbReference type="EMBL" id="MEW9804537.1"/>
    </source>
</evidence>
<dbReference type="Pfam" id="PF00702">
    <property type="entry name" value="Hydrolase"/>
    <property type="match status" value="1"/>
</dbReference>
<dbReference type="PROSITE" id="PS01229">
    <property type="entry name" value="COF_2"/>
    <property type="match status" value="1"/>
</dbReference>
<reference evidence="12 13" key="1">
    <citation type="submission" date="2024-06" db="EMBL/GenBank/DDBJ databases">
        <authorList>
            <person name="Tuo L."/>
        </authorList>
    </citation>
    <scope>NUCLEOTIDE SEQUENCE [LARGE SCALE GENOMIC DNA]</scope>
    <source>
        <strain evidence="12 13">ZMM04-5</strain>
    </source>
</reference>
<dbReference type="InterPro" id="IPR006121">
    <property type="entry name" value="HMA_dom"/>
</dbReference>
<keyword evidence="3 10" id="KW-0812">Transmembrane</keyword>
<evidence type="ECO:0000256" key="3">
    <source>
        <dbReference type="ARBA" id="ARBA00022692"/>
    </source>
</evidence>
<evidence type="ECO:0000313" key="13">
    <source>
        <dbReference type="Proteomes" id="UP001556196"/>
    </source>
</evidence>
<dbReference type="InterPro" id="IPR001757">
    <property type="entry name" value="P_typ_ATPase"/>
</dbReference>
<comment type="caution">
    <text evidence="12">The sequence shown here is derived from an EMBL/GenBank/DDBJ whole genome shotgun (WGS) entry which is preliminary data.</text>
</comment>
<dbReference type="PANTHER" id="PTHR43520:SF8">
    <property type="entry name" value="P-TYPE CU(+) TRANSPORTER"/>
    <property type="match status" value="1"/>
</dbReference>
<dbReference type="NCBIfam" id="TIGR01525">
    <property type="entry name" value="ATPase-IB_hvy"/>
    <property type="match status" value="1"/>
</dbReference>
<dbReference type="Pfam" id="PF00122">
    <property type="entry name" value="E1-E2_ATPase"/>
    <property type="match status" value="1"/>
</dbReference>
<comment type="similarity">
    <text evidence="2 10">Belongs to the cation transport ATPase (P-type) (TC 3.A.3) family. Type IB subfamily.</text>
</comment>
<dbReference type="SFLD" id="SFLDS00003">
    <property type="entry name" value="Haloacid_Dehalogenase"/>
    <property type="match status" value="1"/>
</dbReference>
<evidence type="ECO:0000256" key="5">
    <source>
        <dbReference type="ARBA" id="ARBA00022741"/>
    </source>
</evidence>
<accession>A0ABV3QV43</accession>
<keyword evidence="6 10" id="KW-0067">ATP-binding</keyword>
<dbReference type="SUPFAM" id="SSF55008">
    <property type="entry name" value="HMA, heavy metal-associated domain"/>
    <property type="match status" value="1"/>
</dbReference>
<dbReference type="CDD" id="cd00371">
    <property type="entry name" value="HMA"/>
    <property type="match status" value="1"/>
</dbReference>
<dbReference type="PROSITE" id="PS50846">
    <property type="entry name" value="HMA_2"/>
    <property type="match status" value="1"/>
</dbReference>
<gene>
    <name evidence="12" type="ORF">ABUE31_00880</name>
</gene>
<dbReference type="InterPro" id="IPR017969">
    <property type="entry name" value="Heavy-metal-associated_CS"/>
</dbReference>
<dbReference type="InterPro" id="IPR008250">
    <property type="entry name" value="ATPase_P-typ_transduc_dom_A_sf"/>
</dbReference>